<dbReference type="Proteomes" id="UP001174314">
    <property type="component" value="Chromosome"/>
</dbReference>
<protein>
    <submittedName>
        <fullName evidence="2">IS3 family transposase</fullName>
    </submittedName>
</protein>
<keyword evidence="3" id="KW-1185">Reference proteome</keyword>
<dbReference type="EMBL" id="CP137757">
    <property type="protein sequence ID" value="WPF24912.1"/>
    <property type="molecule type" value="Genomic_DNA"/>
</dbReference>
<dbReference type="RefSeq" id="WP_204087685.1">
    <property type="nucleotide sequence ID" value="NZ_CP137757.1"/>
</dbReference>
<dbReference type="AlphaFoldDB" id="A0AAU0PZH9"/>
<dbReference type="KEGG" id="cpsk:Q0N40_10430"/>
<evidence type="ECO:0000313" key="3">
    <source>
        <dbReference type="Proteomes" id="UP001174314"/>
    </source>
</evidence>
<evidence type="ECO:0000259" key="1">
    <source>
        <dbReference type="Pfam" id="PF13333"/>
    </source>
</evidence>
<accession>A0AAU0PZH9</accession>
<gene>
    <name evidence="2" type="ORF">Q0N40_10430</name>
</gene>
<dbReference type="GO" id="GO:0015074">
    <property type="term" value="P:DNA integration"/>
    <property type="evidence" value="ECO:0007669"/>
    <property type="project" value="InterPro"/>
</dbReference>
<evidence type="ECO:0000313" key="2">
    <source>
        <dbReference type="EMBL" id="WPF24912.1"/>
    </source>
</evidence>
<name>A0AAU0PZH9_9CORY</name>
<dbReference type="InterPro" id="IPR001584">
    <property type="entry name" value="Integrase_cat-core"/>
</dbReference>
<reference evidence="2 3" key="1">
    <citation type="submission" date="2023-10" db="EMBL/GenBank/DDBJ databases">
        <title>complete genome sequence of Corynebacterium pseudokroppenstedtii P15-C1.</title>
        <authorList>
            <person name="Bruggemann H."/>
            <person name="Poehlein A."/>
        </authorList>
    </citation>
    <scope>NUCLEOTIDE SEQUENCE [LARGE SCALE GENOMIC DNA]</scope>
    <source>
        <strain evidence="2 3">P15_C1</strain>
    </source>
</reference>
<proteinExistence type="predicted"/>
<sequence length="51" mass="6227">MKVETFHDYRWENKTELVTAVEDYLKFYNEDRITNMLGGLTIEEHRRMMTA</sequence>
<dbReference type="Pfam" id="PF13333">
    <property type="entry name" value="rve_2"/>
    <property type="match status" value="1"/>
</dbReference>
<feature type="domain" description="Integrase catalytic" evidence="1">
    <location>
        <begin position="2"/>
        <end position="48"/>
    </location>
</feature>
<organism evidence="2 3">
    <name type="scientific">Corynebacterium pseudokroppenstedtii</name>
    <dbReference type="NCBI Taxonomy" id="2804917"/>
    <lineage>
        <taxon>Bacteria</taxon>
        <taxon>Bacillati</taxon>
        <taxon>Actinomycetota</taxon>
        <taxon>Actinomycetes</taxon>
        <taxon>Mycobacteriales</taxon>
        <taxon>Corynebacteriaceae</taxon>
        <taxon>Corynebacterium</taxon>
    </lineage>
</organism>